<dbReference type="InterPro" id="IPR008271">
    <property type="entry name" value="Ser/Thr_kinase_AS"/>
</dbReference>
<gene>
    <name evidence="18" type="ORF">CTAYLR_003985</name>
</gene>
<dbReference type="GO" id="GO:0004674">
    <property type="term" value="F:protein serine/threonine kinase activity"/>
    <property type="evidence" value="ECO:0007669"/>
    <property type="project" value="UniProtKB-KW"/>
</dbReference>
<dbReference type="PROSITE" id="PS00107">
    <property type="entry name" value="PROTEIN_KINASE_ATP"/>
    <property type="match status" value="1"/>
</dbReference>
<evidence type="ECO:0000256" key="4">
    <source>
        <dbReference type="ARBA" id="ARBA00022679"/>
    </source>
</evidence>
<dbReference type="PANTHER" id="PTHR24349">
    <property type="entry name" value="SERINE/THREONINE-PROTEIN KINASE"/>
    <property type="match status" value="1"/>
</dbReference>
<evidence type="ECO:0000256" key="10">
    <source>
        <dbReference type="ARBA" id="ARBA00022840"/>
    </source>
</evidence>
<keyword evidence="5" id="KW-0479">Metal-binding</keyword>
<evidence type="ECO:0000256" key="14">
    <source>
        <dbReference type="PROSITE-ProRule" id="PRU10141"/>
    </source>
</evidence>
<dbReference type="InterPro" id="IPR000719">
    <property type="entry name" value="Prot_kinase_dom"/>
</dbReference>
<keyword evidence="19" id="KW-1185">Reference proteome</keyword>
<dbReference type="Gene3D" id="1.10.510.10">
    <property type="entry name" value="Transferase(Phosphotransferase) domain 1"/>
    <property type="match status" value="1"/>
</dbReference>
<dbReference type="InterPro" id="IPR011009">
    <property type="entry name" value="Kinase-like_dom_sf"/>
</dbReference>
<dbReference type="InterPro" id="IPR050205">
    <property type="entry name" value="CDPK_Ser/Thr_kinases"/>
</dbReference>
<dbReference type="InterPro" id="IPR011992">
    <property type="entry name" value="EF-hand-dom_pair"/>
</dbReference>
<keyword evidence="10 14" id="KW-0067">ATP-binding</keyword>
<dbReference type="GO" id="GO:0005509">
    <property type="term" value="F:calcium ion binding"/>
    <property type="evidence" value="ECO:0007669"/>
    <property type="project" value="InterPro"/>
</dbReference>
<comment type="cofactor">
    <cofactor evidence="1">
        <name>Mg(2+)</name>
        <dbReference type="ChEBI" id="CHEBI:18420"/>
    </cofactor>
</comment>
<feature type="domain" description="EF-hand" evidence="17">
    <location>
        <begin position="346"/>
        <end position="373"/>
    </location>
</feature>
<feature type="domain" description="Protein kinase" evidence="16">
    <location>
        <begin position="29"/>
        <end position="287"/>
    </location>
</feature>
<accession>A0AAD7U8H5</accession>
<sequence length="466" mass="53103">MCACAADSVVPSTEAPESARESQLRRKYHVEDRVLGEGHFGTVRLCSLRSDPKQRFAVKTITKRRVTRPEMLKAEVAIMMKVRHPNIIRVIEIFEERELLHIVTELCTGGELFDRIIKRSPEAFSEWSAAVVLRQILDAVNYCHSLTPPVAHRDLKPENFLFKDTSDNSIIKVIDFGLSKLGGDVEMESFVGTPYYVAPEVISRGYTLKCDIWSIGVIAYILFCGYPPFYGDTDRELYRRIMSGKFPFPSPEWDEVSEEAKDLVRTMLNKDDAQRPTAREAMDHPFFKMHGVDATTKTGVFVQQDVMAALAVRMRRFVKSTKFKRLCLNILSRMLQEVDLKPFYPLFNMIDQDGDGQITPNELEEALGIHSQAMSTKVLLEGMDIAGDGVIDFSEFVAATMRRVLYLQDKHVKRVFGHFDREKKGYISFRNLIDITGSKKLAGALLQETDNNRITYNDFKSILSSK</sequence>
<dbReference type="Pfam" id="PF00069">
    <property type="entry name" value="Pkinase"/>
    <property type="match status" value="1"/>
</dbReference>
<dbReference type="Proteomes" id="UP001230188">
    <property type="component" value="Unassembled WGS sequence"/>
</dbReference>
<dbReference type="SMART" id="SM00220">
    <property type="entry name" value="S_TKc"/>
    <property type="match status" value="1"/>
</dbReference>
<dbReference type="PROSITE" id="PS50011">
    <property type="entry name" value="PROTEIN_KINASE_DOM"/>
    <property type="match status" value="1"/>
</dbReference>
<organism evidence="18 19">
    <name type="scientific">Chrysophaeum taylorii</name>
    <dbReference type="NCBI Taxonomy" id="2483200"/>
    <lineage>
        <taxon>Eukaryota</taxon>
        <taxon>Sar</taxon>
        <taxon>Stramenopiles</taxon>
        <taxon>Ochrophyta</taxon>
        <taxon>Pelagophyceae</taxon>
        <taxon>Pelagomonadales</taxon>
        <taxon>Pelagomonadaceae</taxon>
        <taxon>Chrysophaeum</taxon>
    </lineage>
</organism>
<dbReference type="InterPro" id="IPR002048">
    <property type="entry name" value="EF_hand_dom"/>
</dbReference>
<dbReference type="SUPFAM" id="SSF56112">
    <property type="entry name" value="Protein kinase-like (PK-like)"/>
    <property type="match status" value="1"/>
</dbReference>
<dbReference type="InterPro" id="IPR017441">
    <property type="entry name" value="Protein_kinase_ATP_BS"/>
</dbReference>
<keyword evidence="8" id="KW-0418">Kinase</keyword>
<dbReference type="AlphaFoldDB" id="A0AAD7U8H5"/>
<evidence type="ECO:0000256" key="7">
    <source>
        <dbReference type="ARBA" id="ARBA00022741"/>
    </source>
</evidence>
<dbReference type="Pfam" id="PF13499">
    <property type="entry name" value="EF-hand_7"/>
    <property type="match status" value="1"/>
</dbReference>
<dbReference type="GO" id="GO:0005524">
    <property type="term" value="F:ATP binding"/>
    <property type="evidence" value="ECO:0007669"/>
    <property type="project" value="UniProtKB-UniRule"/>
</dbReference>
<dbReference type="FunFam" id="1.10.510.10:FF:000571">
    <property type="entry name" value="Maternal embryonic leucine zipper kinase"/>
    <property type="match status" value="1"/>
</dbReference>
<dbReference type="EMBL" id="JAQMWT010000544">
    <property type="protein sequence ID" value="KAJ8599799.1"/>
    <property type="molecule type" value="Genomic_DNA"/>
</dbReference>
<dbReference type="Gene3D" id="1.10.238.10">
    <property type="entry name" value="EF-hand"/>
    <property type="match status" value="2"/>
</dbReference>
<evidence type="ECO:0000313" key="19">
    <source>
        <dbReference type="Proteomes" id="UP001230188"/>
    </source>
</evidence>
<evidence type="ECO:0000256" key="5">
    <source>
        <dbReference type="ARBA" id="ARBA00022723"/>
    </source>
</evidence>
<evidence type="ECO:0000259" key="16">
    <source>
        <dbReference type="PROSITE" id="PS50011"/>
    </source>
</evidence>
<evidence type="ECO:0000256" key="15">
    <source>
        <dbReference type="RuleBase" id="RU000304"/>
    </source>
</evidence>
<keyword evidence="7 14" id="KW-0547">Nucleotide-binding</keyword>
<dbReference type="SUPFAM" id="SSF47473">
    <property type="entry name" value="EF-hand"/>
    <property type="match status" value="1"/>
</dbReference>
<dbReference type="PROSITE" id="PS00018">
    <property type="entry name" value="EF_HAND_1"/>
    <property type="match status" value="1"/>
</dbReference>
<reference evidence="18" key="1">
    <citation type="submission" date="2023-01" db="EMBL/GenBank/DDBJ databases">
        <title>Metagenome sequencing of chrysophaentin producing Chrysophaeum taylorii.</title>
        <authorList>
            <person name="Davison J."/>
            <person name="Bewley C."/>
        </authorList>
    </citation>
    <scope>NUCLEOTIDE SEQUENCE</scope>
    <source>
        <strain evidence="18">NIES-1699</strain>
    </source>
</reference>
<evidence type="ECO:0000256" key="8">
    <source>
        <dbReference type="ARBA" id="ARBA00022777"/>
    </source>
</evidence>
<evidence type="ECO:0000256" key="9">
    <source>
        <dbReference type="ARBA" id="ARBA00022837"/>
    </source>
</evidence>
<protein>
    <recommendedName>
        <fullName evidence="2">non-specific serine/threonine protein kinase</fullName>
        <ecNumber evidence="2">2.7.11.1</ecNumber>
    </recommendedName>
</protein>
<evidence type="ECO:0000256" key="12">
    <source>
        <dbReference type="ARBA" id="ARBA00047899"/>
    </source>
</evidence>
<feature type="binding site" evidence="14">
    <location>
        <position position="59"/>
    </location>
    <ligand>
        <name>ATP</name>
        <dbReference type="ChEBI" id="CHEBI:30616"/>
    </ligand>
</feature>
<dbReference type="EC" id="2.7.11.1" evidence="2"/>
<dbReference type="InterPro" id="IPR018247">
    <property type="entry name" value="EF_Hand_1_Ca_BS"/>
</dbReference>
<evidence type="ECO:0000256" key="11">
    <source>
        <dbReference type="ARBA" id="ARBA00024334"/>
    </source>
</evidence>
<name>A0AAD7U8H5_9STRA</name>
<evidence type="ECO:0000256" key="2">
    <source>
        <dbReference type="ARBA" id="ARBA00012513"/>
    </source>
</evidence>
<comment type="caution">
    <text evidence="18">The sequence shown here is derived from an EMBL/GenBank/DDBJ whole genome shotgun (WGS) entry which is preliminary data.</text>
</comment>
<dbReference type="SMART" id="SM00054">
    <property type="entry name" value="EFh"/>
    <property type="match status" value="3"/>
</dbReference>
<evidence type="ECO:0000256" key="1">
    <source>
        <dbReference type="ARBA" id="ARBA00001946"/>
    </source>
</evidence>
<dbReference type="CDD" id="cd05117">
    <property type="entry name" value="STKc_CAMK"/>
    <property type="match status" value="1"/>
</dbReference>
<keyword evidence="4" id="KW-0808">Transferase</keyword>
<comment type="catalytic activity">
    <reaction evidence="12">
        <text>L-threonyl-[protein] + ATP = O-phospho-L-threonyl-[protein] + ADP + H(+)</text>
        <dbReference type="Rhea" id="RHEA:46608"/>
        <dbReference type="Rhea" id="RHEA-COMP:11060"/>
        <dbReference type="Rhea" id="RHEA-COMP:11605"/>
        <dbReference type="ChEBI" id="CHEBI:15378"/>
        <dbReference type="ChEBI" id="CHEBI:30013"/>
        <dbReference type="ChEBI" id="CHEBI:30616"/>
        <dbReference type="ChEBI" id="CHEBI:61977"/>
        <dbReference type="ChEBI" id="CHEBI:456216"/>
        <dbReference type="EC" id="2.7.11.1"/>
    </reaction>
</comment>
<keyword evidence="3 15" id="KW-0723">Serine/threonine-protein kinase</keyword>
<evidence type="ECO:0000256" key="6">
    <source>
        <dbReference type="ARBA" id="ARBA00022737"/>
    </source>
</evidence>
<keyword evidence="9" id="KW-0106">Calcium</keyword>
<keyword evidence="6" id="KW-0677">Repeat</keyword>
<dbReference type="PROSITE" id="PS50222">
    <property type="entry name" value="EF_HAND_2"/>
    <property type="match status" value="2"/>
</dbReference>
<dbReference type="PROSITE" id="PS00108">
    <property type="entry name" value="PROTEIN_KINASE_ST"/>
    <property type="match status" value="1"/>
</dbReference>
<proteinExistence type="inferred from homology"/>
<evidence type="ECO:0000313" key="18">
    <source>
        <dbReference type="EMBL" id="KAJ8599799.1"/>
    </source>
</evidence>
<comment type="similarity">
    <text evidence="11">Belongs to the protein kinase superfamily. Ser/Thr protein kinase family. CDPK subfamily.</text>
</comment>
<dbReference type="Gene3D" id="3.30.200.20">
    <property type="entry name" value="Phosphorylase Kinase, domain 1"/>
    <property type="match status" value="1"/>
</dbReference>
<evidence type="ECO:0000259" key="17">
    <source>
        <dbReference type="PROSITE" id="PS50222"/>
    </source>
</evidence>
<evidence type="ECO:0000256" key="13">
    <source>
        <dbReference type="ARBA" id="ARBA00048679"/>
    </source>
</evidence>
<dbReference type="FunFam" id="3.30.200.20:FF:000315">
    <property type="entry name" value="Calcium-dependent protein kinase 3"/>
    <property type="match status" value="1"/>
</dbReference>
<evidence type="ECO:0000256" key="3">
    <source>
        <dbReference type="ARBA" id="ARBA00022527"/>
    </source>
</evidence>
<feature type="domain" description="EF-hand" evidence="17">
    <location>
        <begin position="407"/>
        <end position="442"/>
    </location>
</feature>
<comment type="catalytic activity">
    <reaction evidence="13">
        <text>L-seryl-[protein] + ATP = O-phospho-L-seryl-[protein] + ADP + H(+)</text>
        <dbReference type="Rhea" id="RHEA:17989"/>
        <dbReference type="Rhea" id="RHEA-COMP:9863"/>
        <dbReference type="Rhea" id="RHEA-COMP:11604"/>
        <dbReference type="ChEBI" id="CHEBI:15378"/>
        <dbReference type="ChEBI" id="CHEBI:29999"/>
        <dbReference type="ChEBI" id="CHEBI:30616"/>
        <dbReference type="ChEBI" id="CHEBI:83421"/>
        <dbReference type="ChEBI" id="CHEBI:456216"/>
        <dbReference type="EC" id="2.7.11.1"/>
    </reaction>
</comment>